<evidence type="ECO:0000256" key="5">
    <source>
        <dbReference type="PIRSR" id="PIRSR000137-2"/>
    </source>
</evidence>
<dbReference type="AlphaFoldDB" id="A0A4R2JDW9"/>
<proteinExistence type="inferred from homology"/>
<comment type="caution">
    <text evidence="7">The sequence shown here is derived from an EMBL/GenBank/DDBJ whole genome shotgun (WGS) entry which is preliminary data.</text>
</comment>
<dbReference type="Proteomes" id="UP000295680">
    <property type="component" value="Unassembled WGS sequence"/>
</dbReference>
<dbReference type="SUPFAM" id="SSF54373">
    <property type="entry name" value="FAD-linked reductases, C-terminal domain"/>
    <property type="match status" value="1"/>
</dbReference>
<evidence type="ECO:0000259" key="6">
    <source>
        <dbReference type="PROSITE" id="PS00624"/>
    </source>
</evidence>
<dbReference type="InterPro" id="IPR007867">
    <property type="entry name" value="GMC_OxRtase_C"/>
</dbReference>
<gene>
    <name evidence="7" type="ORF">EV192_109390</name>
</gene>
<organism evidence="7 8">
    <name type="scientific">Actinocrispum wychmicini</name>
    <dbReference type="NCBI Taxonomy" id="1213861"/>
    <lineage>
        <taxon>Bacteria</taxon>
        <taxon>Bacillati</taxon>
        <taxon>Actinomycetota</taxon>
        <taxon>Actinomycetes</taxon>
        <taxon>Pseudonocardiales</taxon>
        <taxon>Pseudonocardiaceae</taxon>
        <taxon>Actinocrispum</taxon>
    </lineage>
</organism>
<feature type="binding site" evidence="5">
    <location>
        <position position="223"/>
    </location>
    <ligand>
        <name>FAD</name>
        <dbReference type="ChEBI" id="CHEBI:57692"/>
    </ligand>
</feature>
<evidence type="ECO:0000313" key="8">
    <source>
        <dbReference type="Proteomes" id="UP000295680"/>
    </source>
</evidence>
<dbReference type="PANTHER" id="PTHR11552:SF147">
    <property type="entry name" value="CHOLINE DEHYDROGENASE, MITOCHONDRIAL"/>
    <property type="match status" value="1"/>
</dbReference>
<evidence type="ECO:0000256" key="3">
    <source>
        <dbReference type="ARBA" id="ARBA00022630"/>
    </source>
</evidence>
<comment type="similarity">
    <text evidence="2">Belongs to the GMC oxidoreductase family.</text>
</comment>
<dbReference type="PANTHER" id="PTHR11552">
    <property type="entry name" value="GLUCOSE-METHANOL-CHOLINE GMC OXIDOREDUCTASE"/>
    <property type="match status" value="1"/>
</dbReference>
<evidence type="ECO:0000256" key="4">
    <source>
        <dbReference type="ARBA" id="ARBA00022827"/>
    </source>
</evidence>
<evidence type="ECO:0000313" key="7">
    <source>
        <dbReference type="EMBL" id="TCO54409.1"/>
    </source>
</evidence>
<dbReference type="EMBL" id="SLWS01000009">
    <property type="protein sequence ID" value="TCO54409.1"/>
    <property type="molecule type" value="Genomic_DNA"/>
</dbReference>
<dbReference type="Gene3D" id="3.30.410.40">
    <property type="match status" value="1"/>
</dbReference>
<evidence type="ECO:0000256" key="2">
    <source>
        <dbReference type="ARBA" id="ARBA00010790"/>
    </source>
</evidence>
<dbReference type="OrthoDB" id="9785276at2"/>
<dbReference type="Pfam" id="PF00732">
    <property type="entry name" value="GMC_oxred_N"/>
    <property type="match status" value="1"/>
</dbReference>
<dbReference type="RefSeq" id="WP_132123368.1">
    <property type="nucleotide sequence ID" value="NZ_SLWS01000009.1"/>
</dbReference>
<dbReference type="GO" id="GO:0016614">
    <property type="term" value="F:oxidoreductase activity, acting on CH-OH group of donors"/>
    <property type="evidence" value="ECO:0007669"/>
    <property type="project" value="InterPro"/>
</dbReference>
<dbReference type="GO" id="GO:0050660">
    <property type="term" value="F:flavin adenine dinucleotide binding"/>
    <property type="evidence" value="ECO:0007669"/>
    <property type="project" value="InterPro"/>
</dbReference>
<dbReference type="InterPro" id="IPR012132">
    <property type="entry name" value="GMC_OxRdtase"/>
</dbReference>
<dbReference type="Pfam" id="PF05199">
    <property type="entry name" value="GMC_oxred_C"/>
    <property type="match status" value="1"/>
</dbReference>
<name>A0A4R2JDW9_9PSEU</name>
<protein>
    <submittedName>
        <fullName evidence="7">Choline dehydrogenase</fullName>
    </submittedName>
</protein>
<accession>A0A4R2JDW9</accession>
<dbReference type="SUPFAM" id="SSF51905">
    <property type="entry name" value="FAD/NAD(P)-binding domain"/>
    <property type="match status" value="1"/>
</dbReference>
<dbReference type="InterPro" id="IPR000172">
    <property type="entry name" value="GMC_OxRdtase_N"/>
</dbReference>
<evidence type="ECO:0000256" key="1">
    <source>
        <dbReference type="ARBA" id="ARBA00001974"/>
    </source>
</evidence>
<keyword evidence="3" id="KW-0285">Flavoprotein</keyword>
<reference evidence="7 8" key="1">
    <citation type="submission" date="2019-03" db="EMBL/GenBank/DDBJ databases">
        <title>Genomic Encyclopedia of Type Strains, Phase IV (KMG-IV): sequencing the most valuable type-strain genomes for metagenomic binning, comparative biology and taxonomic classification.</title>
        <authorList>
            <person name="Goeker M."/>
        </authorList>
    </citation>
    <scope>NUCLEOTIDE SEQUENCE [LARGE SCALE GENOMIC DNA]</scope>
    <source>
        <strain evidence="7 8">DSM 45934</strain>
    </source>
</reference>
<comment type="cofactor">
    <cofactor evidence="1 5">
        <name>FAD</name>
        <dbReference type="ChEBI" id="CHEBI:57692"/>
    </cofactor>
</comment>
<dbReference type="Gene3D" id="3.50.50.60">
    <property type="entry name" value="FAD/NAD(P)-binding domain"/>
    <property type="match status" value="1"/>
</dbReference>
<dbReference type="PIRSF" id="PIRSF000137">
    <property type="entry name" value="Alcohol_oxidase"/>
    <property type="match status" value="1"/>
</dbReference>
<feature type="domain" description="Glucose-methanol-choline oxidoreductase N-terminal" evidence="6">
    <location>
        <begin position="258"/>
        <end position="272"/>
    </location>
</feature>
<dbReference type="PROSITE" id="PS00624">
    <property type="entry name" value="GMC_OXRED_2"/>
    <property type="match status" value="1"/>
</dbReference>
<keyword evidence="4 5" id="KW-0274">FAD</keyword>
<sequence length="517" mass="56299">MTFQYDDIIVGAGSAGAVLAARLSEDPARQVLVLEAGPDFPTLESTPRDILNGSSMSLNDHDWQFRADIHDGRRIRFPRAKLTGGSSGVTATVALRGVPADYDEWARLGNPGWAWPEVLQRFIRLEDDIDFGDGEFHGRGGPFPIRRWHNEELTAGQRAFITACLDAGYPEVKDHNHPEATGVGSIPSSRWDDLPSVRVNTAMTYLRSARGRQNLTIRAGVLVHSVTFDGSTATGVLASTDGGPAEQITARRVILAAGAVASPMILMRSGIGPSDELRRHGIDVRADLQGVGANLIDHPRTGVFMTPQPGSFDSTEPFLQEILRTTSATNGEFNDLQYYMVNHFDLALFPELQMLAGGPTILGIMVVHQKPKSRGRLTLTSADPTAPPDVRLNFLAAQEDYDVLVEGVRNSFHLVNHPSIRKLGNTLVVLRDEMADNDDMLRFYVKASLDSAYHPVGTARMGTSDDDGAVVSERGAVHGFDSLYVCDASIMPTIVRCNTNPTSIMIGERTSDWLRAG</sequence>
<dbReference type="InterPro" id="IPR036188">
    <property type="entry name" value="FAD/NAD-bd_sf"/>
</dbReference>
<keyword evidence="8" id="KW-1185">Reference proteome</keyword>